<dbReference type="InterPro" id="IPR012978">
    <property type="entry name" value="HEAT_RRP12"/>
</dbReference>
<gene>
    <name evidence="7" type="ORF">KFL_000140530</name>
</gene>
<dbReference type="STRING" id="105231.A0A1Y1HLJ7"/>
<feature type="compositionally biased region" description="Basic and acidic residues" evidence="4">
    <location>
        <begin position="1012"/>
        <end position="1022"/>
    </location>
</feature>
<accession>A0A1Y1HLJ7</accession>
<evidence type="ECO:0000259" key="6">
    <source>
        <dbReference type="Pfam" id="PF25772"/>
    </source>
</evidence>
<feature type="compositionally biased region" description="Basic residues" evidence="4">
    <location>
        <begin position="1296"/>
        <end position="1308"/>
    </location>
</feature>
<organism evidence="7 8">
    <name type="scientific">Klebsormidium nitens</name>
    <name type="common">Green alga</name>
    <name type="synonym">Ulothrix nitens</name>
    <dbReference type="NCBI Taxonomy" id="105231"/>
    <lineage>
        <taxon>Eukaryota</taxon>
        <taxon>Viridiplantae</taxon>
        <taxon>Streptophyta</taxon>
        <taxon>Klebsormidiophyceae</taxon>
        <taxon>Klebsormidiales</taxon>
        <taxon>Klebsormidiaceae</taxon>
        <taxon>Klebsormidium</taxon>
    </lineage>
</organism>
<dbReference type="Proteomes" id="UP000054558">
    <property type="component" value="Unassembled WGS sequence"/>
</dbReference>
<feature type="compositionally biased region" description="Acidic residues" evidence="4">
    <location>
        <begin position="1142"/>
        <end position="1151"/>
    </location>
</feature>
<feature type="compositionally biased region" description="Basic and acidic residues" evidence="4">
    <location>
        <begin position="1194"/>
        <end position="1207"/>
    </location>
</feature>
<feature type="compositionally biased region" description="Acidic residues" evidence="4">
    <location>
        <begin position="1171"/>
        <end position="1180"/>
    </location>
</feature>
<dbReference type="EMBL" id="DF236963">
    <property type="protein sequence ID" value="GAQ78532.1"/>
    <property type="molecule type" value="Genomic_DNA"/>
</dbReference>
<dbReference type="PANTHER" id="PTHR48287">
    <property type="entry name" value="ARM REPEAT SUPERFAMILY PROTEIN"/>
    <property type="match status" value="1"/>
</dbReference>
<protein>
    <submittedName>
        <fullName evidence="7">ARM repeat superfamily protein</fullName>
    </submittedName>
</protein>
<evidence type="ECO:0000259" key="5">
    <source>
        <dbReference type="Pfam" id="PF08161"/>
    </source>
</evidence>
<dbReference type="Pfam" id="PF25772">
    <property type="entry name" value="HEAT_RRP12_N"/>
    <property type="match status" value="1"/>
</dbReference>
<feature type="region of interest" description="Disordered" evidence="4">
    <location>
        <begin position="1006"/>
        <end position="1247"/>
    </location>
</feature>
<keyword evidence="3" id="KW-0539">Nucleus</keyword>
<feature type="region of interest" description="Disordered" evidence="4">
    <location>
        <begin position="694"/>
        <end position="714"/>
    </location>
</feature>
<evidence type="ECO:0000313" key="8">
    <source>
        <dbReference type="Proteomes" id="UP000054558"/>
    </source>
</evidence>
<dbReference type="OMA" id="PDQMKHR"/>
<dbReference type="OrthoDB" id="2192888at2759"/>
<dbReference type="InterPro" id="IPR057860">
    <property type="entry name" value="HEAT_RRP12_N"/>
</dbReference>
<comment type="similarity">
    <text evidence="2">Belongs to the RRP12 family.</text>
</comment>
<feature type="compositionally biased region" description="Basic residues" evidence="4">
    <location>
        <begin position="1099"/>
        <end position="1108"/>
    </location>
</feature>
<dbReference type="Gene3D" id="1.25.10.10">
    <property type="entry name" value="Leucine-rich Repeat Variant"/>
    <property type="match status" value="1"/>
</dbReference>
<keyword evidence="8" id="KW-1185">Reference proteome</keyword>
<name>A0A1Y1HLJ7_KLENI</name>
<feature type="domain" description="RRP12 N-terminal HEAT" evidence="6">
    <location>
        <begin position="9"/>
        <end position="274"/>
    </location>
</feature>
<dbReference type="InterPro" id="IPR016024">
    <property type="entry name" value="ARM-type_fold"/>
</dbReference>
<proteinExistence type="inferred from homology"/>
<sequence>MDSPMEGVEELASDDFFAGTLQHFKNSERIDNQHLCAVILALSEVIREQGLKPTATAYFAAIMASLERRQAQGSLDVLFATVSLLALVLPKLPQGVLRSKLDASLAVVSEIVSETKGGESGAAQGVVKAGLGCLQTLLQEADHSKWLKLARPFGLSLHYCTDARPKVRKRAHLAVSEVLSSLAGTPSLAAASDSVDAFCDSVLTAATSGAPSESATSAASSAMHLLGGVRSFLPRLSGKASGKLMQRLVSLLALQQPIISRHVIDALDAYASEDADASADAGVLADVLGRVLELSDAEKLSGDESAAVAKLIEKGYAKLFRADPALGAKRLPGAFHALAAGLASEREELIFTTAESLRALINGCIDDAMIRQGLAEGRTGPSEIERVCVCLEGTLGYQYRGAWDMALLVVAEMYQKLGPASYQLMYKTTQTLGELQALEDENMPCRPQLHAAIGAAIEAMGPEQLLSILPLNLDGPDLSKANLWLLPILEKHIVGARLHWFADQVLPLVGTLSQRAAKATAEGRPIAARNAEACATQLWGLLPAVCNYPVDAPDSFKFLAKHLGTAFNDRPELRGVISSSLQHLIKQSKQARDAPAGGADASDSETPLSASVRRARAFYTPTVGAANLAAITAFTRNFLPLFFNAFVASPPEKRAGIFAAVEAFASVADPAQVRTFAETMMVKLLEATRDAEAQKGGAKTPGEAAPMNVDGSPAATPTARRCTFMELAVALTPGMDDVSVGALYRAARPAVMDPEAPVQKKAYKLLARLCELRPAFLRAQGADLFELLMTSQAGCASAARRARLACLRHVVVLMTTEGAAEKDEAISALVSEIIIATKEVNAKTRNAAYELLVTIARAAENPELGGSQEALVRFFGVIVGGLAGRTPHMISASVVALARLLYEFSTTLSHTIPDLLPSVLLLLRTKSREVIKSVLGFVKVVIARLPADDLVPHLPDLVEGLLIWAEDSKNHFKMKIKVIFERLVRRCGYEAVAAVTPPAHQKLITNIRKTRDRLERKKRESEVGSVKSGAESARGGAESVRSKALTRAATARRSEWSHGDVFSDDDEEGFGGLSDDGATTVGGAPGDGVSRGGTLATRAARKARKVRSRLPEEDESGPLDLLDVQRTRRLMSAPGGGRRGEEEEGGFEEDPEGRLIIEEEKKGRKRRRDGDEMELDDDDYIGSQSGKSNARSRKGGDARGGKAKGESKVNLSNKARKLQDGKRGFAMGGEEYRAGKGKGGGDARGKKKLEPFAYWPLDPKMLNRREGKRADARKGMADVLKTGRKKRGVGVDKKRSGIKKGHKAHKRK</sequence>
<reference evidence="7 8" key="1">
    <citation type="journal article" date="2014" name="Nat. Commun.">
        <title>Klebsormidium flaccidum genome reveals primary factors for plant terrestrial adaptation.</title>
        <authorList>
            <person name="Hori K."/>
            <person name="Maruyama F."/>
            <person name="Fujisawa T."/>
            <person name="Togashi T."/>
            <person name="Yamamoto N."/>
            <person name="Seo M."/>
            <person name="Sato S."/>
            <person name="Yamada T."/>
            <person name="Mori H."/>
            <person name="Tajima N."/>
            <person name="Moriyama T."/>
            <person name="Ikeuchi M."/>
            <person name="Watanabe M."/>
            <person name="Wada H."/>
            <person name="Kobayashi K."/>
            <person name="Saito M."/>
            <person name="Masuda T."/>
            <person name="Sasaki-Sekimoto Y."/>
            <person name="Mashiguchi K."/>
            <person name="Awai K."/>
            <person name="Shimojima M."/>
            <person name="Masuda S."/>
            <person name="Iwai M."/>
            <person name="Nobusawa T."/>
            <person name="Narise T."/>
            <person name="Kondo S."/>
            <person name="Saito H."/>
            <person name="Sato R."/>
            <person name="Murakawa M."/>
            <person name="Ihara Y."/>
            <person name="Oshima-Yamada Y."/>
            <person name="Ohtaka K."/>
            <person name="Satoh M."/>
            <person name="Sonobe K."/>
            <person name="Ishii M."/>
            <person name="Ohtani R."/>
            <person name="Kanamori-Sato M."/>
            <person name="Honoki R."/>
            <person name="Miyazaki D."/>
            <person name="Mochizuki H."/>
            <person name="Umetsu J."/>
            <person name="Higashi K."/>
            <person name="Shibata D."/>
            <person name="Kamiya Y."/>
            <person name="Sato N."/>
            <person name="Nakamura Y."/>
            <person name="Tabata S."/>
            <person name="Ida S."/>
            <person name="Kurokawa K."/>
            <person name="Ohta H."/>
        </authorList>
    </citation>
    <scope>NUCLEOTIDE SEQUENCE [LARGE SCALE GENOMIC DNA]</scope>
    <source>
        <strain evidence="7 8">NIES-2285</strain>
    </source>
</reference>
<evidence type="ECO:0000256" key="3">
    <source>
        <dbReference type="ARBA" id="ARBA00023242"/>
    </source>
</evidence>
<feature type="compositionally biased region" description="Basic and acidic residues" evidence="4">
    <location>
        <begin position="1152"/>
        <end position="1162"/>
    </location>
</feature>
<feature type="region of interest" description="Disordered" evidence="4">
    <location>
        <begin position="1265"/>
        <end position="1308"/>
    </location>
</feature>
<dbReference type="SUPFAM" id="SSF48371">
    <property type="entry name" value="ARM repeat"/>
    <property type="match status" value="1"/>
</dbReference>
<evidence type="ECO:0000256" key="1">
    <source>
        <dbReference type="ARBA" id="ARBA00004123"/>
    </source>
</evidence>
<evidence type="ECO:0000256" key="2">
    <source>
        <dbReference type="ARBA" id="ARBA00007690"/>
    </source>
</evidence>
<evidence type="ECO:0000313" key="7">
    <source>
        <dbReference type="EMBL" id="GAQ78532.1"/>
    </source>
</evidence>
<dbReference type="PANTHER" id="PTHR48287:SF1">
    <property type="entry name" value="ARM REPEAT SUPERFAMILY PROTEIN"/>
    <property type="match status" value="1"/>
</dbReference>
<dbReference type="GO" id="GO:0005634">
    <property type="term" value="C:nucleus"/>
    <property type="evidence" value="ECO:0007669"/>
    <property type="project" value="UniProtKB-SubCell"/>
</dbReference>
<feature type="compositionally biased region" description="Basic and acidic residues" evidence="4">
    <location>
        <begin position="1265"/>
        <end position="1276"/>
    </location>
</feature>
<evidence type="ECO:0000256" key="4">
    <source>
        <dbReference type="SAM" id="MobiDB-lite"/>
    </source>
</evidence>
<feature type="domain" description="RRP12 HEAT" evidence="5">
    <location>
        <begin position="344"/>
        <end position="647"/>
    </location>
</feature>
<dbReference type="InterPro" id="IPR052087">
    <property type="entry name" value="RRP12"/>
</dbReference>
<feature type="compositionally biased region" description="Basic and acidic residues" evidence="4">
    <location>
        <begin position="1230"/>
        <end position="1247"/>
    </location>
</feature>
<dbReference type="Pfam" id="PF08161">
    <property type="entry name" value="RRP12_HEAT"/>
    <property type="match status" value="1"/>
</dbReference>
<comment type="subcellular location">
    <subcellularLocation>
        <location evidence="1">Nucleus</location>
    </subcellularLocation>
</comment>
<dbReference type="InterPro" id="IPR011989">
    <property type="entry name" value="ARM-like"/>
</dbReference>